<name>A0AAV5AWG7_9FLAO</name>
<dbReference type="Proteomes" id="UP001207736">
    <property type="component" value="Unassembled WGS sequence"/>
</dbReference>
<evidence type="ECO:0000313" key="4">
    <source>
        <dbReference type="Proteomes" id="UP001208692"/>
    </source>
</evidence>
<dbReference type="EMBL" id="BQKB01000049">
    <property type="protein sequence ID" value="GJM53733.1"/>
    <property type="molecule type" value="Genomic_DNA"/>
</dbReference>
<organism evidence="1 3">
    <name type="scientific">Capnocytophaga catalasegens</name>
    <dbReference type="NCBI Taxonomy" id="1004260"/>
    <lineage>
        <taxon>Bacteria</taxon>
        <taxon>Pseudomonadati</taxon>
        <taxon>Bacteroidota</taxon>
        <taxon>Flavobacteriia</taxon>
        <taxon>Flavobacteriales</taxon>
        <taxon>Flavobacteriaceae</taxon>
        <taxon>Capnocytophaga</taxon>
    </lineage>
</organism>
<evidence type="ECO:0008006" key="5">
    <source>
        <dbReference type="Google" id="ProtNLM"/>
    </source>
</evidence>
<accession>A0AAV5AWG7</accession>
<dbReference type="InterPro" id="IPR046228">
    <property type="entry name" value="DUF6261"/>
</dbReference>
<evidence type="ECO:0000313" key="2">
    <source>
        <dbReference type="EMBL" id="GJM53733.1"/>
    </source>
</evidence>
<evidence type="ECO:0000313" key="1">
    <source>
        <dbReference type="EMBL" id="GJM50889.1"/>
    </source>
</evidence>
<proteinExistence type="predicted"/>
<dbReference type="Pfam" id="PF19775">
    <property type="entry name" value="DUF6261"/>
    <property type="match status" value="1"/>
</dbReference>
<reference evidence="1 4" key="1">
    <citation type="submission" date="2021-11" db="EMBL/GenBank/DDBJ databases">
        <title>Draft genome sequence of Capnocytophaga sp. strain KC07075 isolated from cat oral cavity.</title>
        <authorList>
            <person name="Suzuki M."/>
            <person name="Imaoka K."/>
            <person name="Kimura M."/>
            <person name="Morikawa S."/>
            <person name="Maeda K."/>
        </authorList>
    </citation>
    <scope>NUCLEOTIDE SEQUENCE</scope>
    <source>
        <strain evidence="1">KC07075</strain>
        <strain evidence="2 4">KC07079</strain>
    </source>
</reference>
<protein>
    <recommendedName>
        <fullName evidence="5">Hemagglutinin</fullName>
    </recommendedName>
</protein>
<dbReference type="Proteomes" id="UP001208692">
    <property type="component" value="Unassembled WGS sequence"/>
</dbReference>
<dbReference type="AlphaFoldDB" id="A0AAV5AWG7"/>
<gene>
    <name evidence="1" type="ORF">RCZ15_18620</name>
    <name evidence="2" type="ORF">RCZ16_20490</name>
</gene>
<dbReference type="EMBL" id="BQKA01000034">
    <property type="protein sequence ID" value="GJM50889.1"/>
    <property type="molecule type" value="Genomic_DNA"/>
</dbReference>
<comment type="caution">
    <text evidence="1">The sequence shown here is derived from an EMBL/GenBank/DDBJ whole genome shotgun (WGS) entry which is preliminary data.</text>
</comment>
<evidence type="ECO:0000313" key="3">
    <source>
        <dbReference type="Proteomes" id="UP001207736"/>
    </source>
</evidence>
<sequence>MIQVFDLKEIRLMEFFQVMQNVKSFLEQHDMSNLGLTEAKITFDQKLLALEQTIKPLQKSPHTQSIQDLDAKRDALLVGFLAHCRAFTTFPEQEKSKAAQKLLATIEKYGKNIHNKPLQEETAIIYNLLKDFEETSHQQAITAIGAEKWIQDLTKVNQEFAQLHNTRTQEQGEIVVGATKQARKELNEAFKHVVKSINALAYINGKDKYQSLANSLNEEIKRAKAH</sequence>
<dbReference type="RefSeq" id="WP_264847253.1">
    <property type="nucleotide sequence ID" value="NZ_BPMA01000044.1"/>
</dbReference>
<keyword evidence="4" id="KW-1185">Reference proteome</keyword>